<dbReference type="PANTHER" id="PTHR34154">
    <property type="entry name" value="ALKALI-SENSITIVE LINKAGE PROTEIN 1"/>
    <property type="match status" value="1"/>
</dbReference>
<feature type="signal peptide" evidence="1">
    <location>
        <begin position="1"/>
        <end position="24"/>
    </location>
</feature>
<dbReference type="AlphaFoldDB" id="B0D1J8"/>
<dbReference type="Proteomes" id="UP000001194">
    <property type="component" value="Unassembled WGS sequence"/>
</dbReference>
<evidence type="ECO:0000256" key="1">
    <source>
        <dbReference type="SAM" id="SignalP"/>
    </source>
</evidence>
<sequence length="315" mass="34990">MNNFNTSLTTLIACLTLLFGVSEATPGNHHVRQVNDTSKAGMAWANSNAVSIKQYEVTGKVSWYYTWSSNLVNSDLEFVPLLWGTKTLDQFSSTIQPTLSQTRPIITAVLGMNEPDQTSQSNLTALEGAQMWKSYLEPLRVNGVRLGSPAISSAPTGKTWLQDFFTVCAGNCTVDFIALHWYGVNATQFIQYLNDLHATFQKPLWVTEWACQNYVNVQQQCSDNDIVHFMNETQSFMDGAIFVERYAWFGAMEHLPQGVNPGNALMDANGNINALGRQYINSIGTSVSSDASRPAKSLIPSFIPLFLVSLMFCYF</sequence>
<dbReference type="RefSeq" id="XP_001877548.1">
    <property type="nucleotide sequence ID" value="XM_001877513.1"/>
</dbReference>
<dbReference type="InterPro" id="IPR024655">
    <property type="entry name" value="Asl1_glyco_hydro_catalytic"/>
</dbReference>
<accession>B0D1J8</accession>
<dbReference type="KEGG" id="lbc:LACBIDRAFT_314085"/>
<evidence type="ECO:0000313" key="3">
    <source>
        <dbReference type="EMBL" id="EDR11651.1"/>
    </source>
</evidence>
<dbReference type="OrthoDB" id="5959761at2759"/>
<keyword evidence="4" id="KW-1185">Reference proteome</keyword>
<protein>
    <submittedName>
        <fullName evidence="3">Predicted protein</fullName>
    </submittedName>
</protein>
<dbReference type="PANTHER" id="PTHR34154:SF3">
    <property type="entry name" value="ALKALI-SENSITIVE LINKAGE PROTEIN 1"/>
    <property type="match status" value="1"/>
</dbReference>
<dbReference type="InterPro" id="IPR053183">
    <property type="entry name" value="ASL1"/>
</dbReference>
<dbReference type="Pfam" id="PF11790">
    <property type="entry name" value="Glyco_hydro_cc"/>
    <property type="match status" value="1"/>
</dbReference>
<keyword evidence="1" id="KW-0732">Signal</keyword>
<dbReference type="GO" id="GO:0071966">
    <property type="term" value="P:fungal-type cell wall polysaccharide metabolic process"/>
    <property type="evidence" value="ECO:0007669"/>
    <property type="project" value="TreeGrafter"/>
</dbReference>
<dbReference type="GeneID" id="6073589"/>
<feature type="domain" description="Asl1-like glycosyl hydrolase catalytic" evidence="2">
    <location>
        <begin position="41"/>
        <end position="279"/>
    </location>
</feature>
<dbReference type="InterPro" id="IPR017853">
    <property type="entry name" value="GH"/>
</dbReference>
<organism evidence="4">
    <name type="scientific">Laccaria bicolor (strain S238N-H82 / ATCC MYA-4686)</name>
    <name type="common">Bicoloured deceiver</name>
    <name type="synonym">Laccaria laccata var. bicolor</name>
    <dbReference type="NCBI Taxonomy" id="486041"/>
    <lineage>
        <taxon>Eukaryota</taxon>
        <taxon>Fungi</taxon>
        <taxon>Dikarya</taxon>
        <taxon>Basidiomycota</taxon>
        <taxon>Agaricomycotina</taxon>
        <taxon>Agaricomycetes</taxon>
        <taxon>Agaricomycetidae</taxon>
        <taxon>Agaricales</taxon>
        <taxon>Agaricineae</taxon>
        <taxon>Hydnangiaceae</taxon>
        <taxon>Laccaria</taxon>
    </lineage>
</organism>
<name>B0D1J8_LACBS</name>
<dbReference type="HOGENOM" id="CLU_040908_6_2_1"/>
<dbReference type="EMBL" id="DS547095">
    <property type="protein sequence ID" value="EDR11651.1"/>
    <property type="molecule type" value="Genomic_DNA"/>
</dbReference>
<evidence type="ECO:0000313" key="4">
    <source>
        <dbReference type="Proteomes" id="UP000001194"/>
    </source>
</evidence>
<proteinExistence type="predicted"/>
<dbReference type="GO" id="GO:0009277">
    <property type="term" value="C:fungal-type cell wall"/>
    <property type="evidence" value="ECO:0007669"/>
    <property type="project" value="TreeGrafter"/>
</dbReference>
<dbReference type="Gene3D" id="3.20.20.80">
    <property type="entry name" value="Glycosidases"/>
    <property type="match status" value="1"/>
</dbReference>
<feature type="chain" id="PRO_5002748816" evidence="1">
    <location>
        <begin position="25"/>
        <end position="315"/>
    </location>
</feature>
<dbReference type="InParanoid" id="B0D1J8"/>
<dbReference type="SUPFAM" id="SSF51445">
    <property type="entry name" value="(Trans)glycosidases"/>
    <property type="match status" value="1"/>
</dbReference>
<reference evidence="3 4" key="1">
    <citation type="journal article" date="2008" name="Nature">
        <title>The genome of Laccaria bicolor provides insights into mycorrhizal symbiosis.</title>
        <authorList>
            <person name="Martin F."/>
            <person name="Aerts A."/>
            <person name="Ahren D."/>
            <person name="Brun A."/>
            <person name="Danchin E.G.J."/>
            <person name="Duchaussoy F."/>
            <person name="Gibon J."/>
            <person name="Kohler A."/>
            <person name="Lindquist E."/>
            <person name="Pereda V."/>
            <person name="Salamov A."/>
            <person name="Shapiro H.J."/>
            <person name="Wuyts J."/>
            <person name="Blaudez D."/>
            <person name="Buee M."/>
            <person name="Brokstein P."/>
            <person name="Canbaeck B."/>
            <person name="Cohen D."/>
            <person name="Courty P.E."/>
            <person name="Coutinho P.M."/>
            <person name="Delaruelle C."/>
            <person name="Detter J.C."/>
            <person name="Deveau A."/>
            <person name="DiFazio S."/>
            <person name="Duplessis S."/>
            <person name="Fraissinet-Tachet L."/>
            <person name="Lucic E."/>
            <person name="Frey-Klett P."/>
            <person name="Fourrey C."/>
            <person name="Feussner I."/>
            <person name="Gay G."/>
            <person name="Grimwood J."/>
            <person name="Hoegger P.J."/>
            <person name="Jain P."/>
            <person name="Kilaru S."/>
            <person name="Labbe J."/>
            <person name="Lin Y.C."/>
            <person name="Legue V."/>
            <person name="Le Tacon F."/>
            <person name="Marmeisse R."/>
            <person name="Melayah D."/>
            <person name="Montanini B."/>
            <person name="Muratet M."/>
            <person name="Nehls U."/>
            <person name="Niculita-Hirzel H."/>
            <person name="Oudot-Le Secq M.P."/>
            <person name="Peter M."/>
            <person name="Quesneville H."/>
            <person name="Rajashekar B."/>
            <person name="Reich M."/>
            <person name="Rouhier N."/>
            <person name="Schmutz J."/>
            <person name="Yin T."/>
            <person name="Chalot M."/>
            <person name="Henrissat B."/>
            <person name="Kuees U."/>
            <person name="Lucas S."/>
            <person name="Van de Peer Y."/>
            <person name="Podila G.K."/>
            <person name="Polle A."/>
            <person name="Pukkila P.J."/>
            <person name="Richardson P.M."/>
            <person name="Rouze P."/>
            <person name="Sanders I.R."/>
            <person name="Stajich J.E."/>
            <person name="Tunlid A."/>
            <person name="Tuskan G."/>
            <person name="Grigoriev I.V."/>
        </authorList>
    </citation>
    <scope>NUCLEOTIDE SEQUENCE [LARGE SCALE GENOMIC DNA]</scope>
    <source>
        <strain evidence="4">S238N-H82 / ATCC MYA-4686</strain>
    </source>
</reference>
<gene>
    <name evidence="3" type="ORF">LACBIDRAFT_314085</name>
</gene>
<evidence type="ECO:0000259" key="2">
    <source>
        <dbReference type="Pfam" id="PF11790"/>
    </source>
</evidence>